<dbReference type="EMBL" id="JAEHFW010000002">
    <property type="protein sequence ID" value="MBK0379718.1"/>
    <property type="molecule type" value="Genomic_DNA"/>
</dbReference>
<keyword evidence="3" id="KW-0732">Signal</keyword>
<evidence type="ECO:0000259" key="7">
    <source>
        <dbReference type="Pfam" id="PF14322"/>
    </source>
</evidence>
<protein>
    <submittedName>
        <fullName evidence="8">RagB/SusD family nutrient uptake outer membrane protein</fullName>
    </submittedName>
</protein>
<dbReference type="InterPro" id="IPR033985">
    <property type="entry name" value="SusD-like_N"/>
</dbReference>
<comment type="similarity">
    <text evidence="2">Belongs to the SusD family.</text>
</comment>
<keyword evidence="4" id="KW-0472">Membrane</keyword>
<name>A0A934UMJ6_9SPHI</name>
<keyword evidence="9" id="KW-1185">Reference proteome</keyword>
<keyword evidence="5" id="KW-0998">Cell outer membrane</keyword>
<evidence type="ECO:0000259" key="6">
    <source>
        <dbReference type="Pfam" id="PF07980"/>
    </source>
</evidence>
<dbReference type="Pfam" id="PF14322">
    <property type="entry name" value="SusD-like_3"/>
    <property type="match status" value="1"/>
</dbReference>
<dbReference type="InterPro" id="IPR012944">
    <property type="entry name" value="SusD_RagB_dom"/>
</dbReference>
<dbReference type="RefSeq" id="WP_200066264.1">
    <property type="nucleotide sequence ID" value="NZ_JAEHFW010000002.1"/>
</dbReference>
<dbReference type="Pfam" id="PF07980">
    <property type="entry name" value="SusD_RagB"/>
    <property type="match status" value="1"/>
</dbReference>
<comment type="subcellular location">
    <subcellularLocation>
        <location evidence="1">Cell outer membrane</location>
    </subcellularLocation>
</comment>
<evidence type="ECO:0000256" key="1">
    <source>
        <dbReference type="ARBA" id="ARBA00004442"/>
    </source>
</evidence>
<evidence type="ECO:0000313" key="8">
    <source>
        <dbReference type="EMBL" id="MBK0379718.1"/>
    </source>
</evidence>
<gene>
    <name evidence="8" type="ORF">I5M19_10385</name>
</gene>
<evidence type="ECO:0000313" key="9">
    <source>
        <dbReference type="Proteomes" id="UP000613193"/>
    </source>
</evidence>
<comment type="caution">
    <text evidence="8">The sequence shown here is derived from an EMBL/GenBank/DDBJ whole genome shotgun (WGS) entry which is preliminary data.</text>
</comment>
<dbReference type="SUPFAM" id="SSF48452">
    <property type="entry name" value="TPR-like"/>
    <property type="match status" value="1"/>
</dbReference>
<accession>A0A934UMJ6</accession>
<reference evidence="8" key="1">
    <citation type="submission" date="2020-12" db="EMBL/GenBank/DDBJ databases">
        <title>Bacterial novel species Mucilaginibacter sp. SD-g isolated from soil.</title>
        <authorList>
            <person name="Jung H.-Y."/>
        </authorList>
    </citation>
    <scope>NUCLEOTIDE SEQUENCE</scope>
    <source>
        <strain evidence="8">SD-g</strain>
    </source>
</reference>
<evidence type="ECO:0000256" key="5">
    <source>
        <dbReference type="ARBA" id="ARBA00023237"/>
    </source>
</evidence>
<organism evidence="8 9">
    <name type="scientific">Mucilaginibacter segetis</name>
    <dbReference type="NCBI Taxonomy" id="2793071"/>
    <lineage>
        <taxon>Bacteria</taxon>
        <taxon>Pseudomonadati</taxon>
        <taxon>Bacteroidota</taxon>
        <taxon>Sphingobacteriia</taxon>
        <taxon>Sphingobacteriales</taxon>
        <taxon>Sphingobacteriaceae</taxon>
        <taxon>Mucilaginibacter</taxon>
    </lineage>
</organism>
<evidence type="ECO:0000256" key="4">
    <source>
        <dbReference type="ARBA" id="ARBA00023136"/>
    </source>
</evidence>
<dbReference type="InterPro" id="IPR011990">
    <property type="entry name" value="TPR-like_helical_dom_sf"/>
</dbReference>
<feature type="domain" description="RagB/SusD" evidence="6">
    <location>
        <begin position="433"/>
        <end position="591"/>
    </location>
</feature>
<dbReference type="Gene3D" id="1.25.40.390">
    <property type="match status" value="1"/>
</dbReference>
<evidence type="ECO:0000256" key="2">
    <source>
        <dbReference type="ARBA" id="ARBA00006275"/>
    </source>
</evidence>
<feature type="domain" description="SusD-like N-terminal" evidence="7">
    <location>
        <begin position="100"/>
        <end position="221"/>
    </location>
</feature>
<dbReference type="Proteomes" id="UP000613193">
    <property type="component" value="Unassembled WGS sequence"/>
</dbReference>
<dbReference type="AlphaFoldDB" id="A0A934UMJ6"/>
<sequence>MKKLFSIKSSQSKCFMVCLLIFMLASCKPEEQVYDFVSPAQVGDSDAAADKWALGAYNELSLMFRYSEFPAVLEYDDDYTTGPSWAFGELGAGNFQGNSKQTDPLWTYSYVLIHRANRAITNIETMTKTTPEYKNNVLGEMYFLKAFSYFLLVRAYGDVPIFVKAVDDGEDINQPRQPIKDVYAHIIDLLTQAKDMMYTNAKAQPGRATAGAAASLLAKVYVTIGSASLQSGDVIVRGGKPYDLVNNVQVRTMPSPITFHKKQVKGYESFDSKQYFKLAMDMADDVIKGKYGAYQLVNFNDMWTQAGKNNGEHIFSVQSYMGDQDLGNHLTRDFAGLVENNQIISGMWYGLRDHWYKLFEPQDLRIVQGVAHRWSRNFDYANHIGTFYPNNDEYRKKALGYDQQTGVDGSGNPIITHVPPVAPYNDGLNYGSGTDANYIAFLNKFAYPSDRSKDQSDVNYPFLRFADVKLIYAEAANEYNGAPTSEALASLNDVRVRSNATPKQMGGAGGVGTLVAFRSAVLEERAMELALEGDRRWDLIRWGIYLDVMNSIQGNDEVGVTKVRQERNLLYPLPISEVSTNINIHGNNPGWN</sequence>
<proteinExistence type="inferred from homology"/>
<evidence type="ECO:0000256" key="3">
    <source>
        <dbReference type="ARBA" id="ARBA00022729"/>
    </source>
</evidence>
<dbReference type="PROSITE" id="PS51257">
    <property type="entry name" value="PROKAR_LIPOPROTEIN"/>
    <property type="match status" value="1"/>
</dbReference>
<dbReference type="GO" id="GO:0009279">
    <property type="term" value="C:cell outer membrane"/>
    <property type="evidence" value="ECO:0007669"/>
    <property type="project" value="UniProtKB-SubCell"/>
</dbReference>